<evidence type="ECO:0000256" key="2">
    <source>
        <dbReference type="ARBA" id="ARBA00023125"/>
    </source>
</evidence>
<dbReference type="PROSITE" id="PS00622">
    <property type="entry name" value="HTH_LUXR_1"/>
    <property type="match status" value="1"/>
</dbReference>
<dbReference type="InterPro" id="IPR000792">
    <property type="entry name" value="Tscrpt_reg_LuxR_C"/>
</dbReference>
<accession>A0ABS2ALD5</accession>
<evidence type="ECO:0000259" key="5">
    <source>
        <dbReference type="PROSITE" id="PS50043"/>
    </source>
</evidence>
<dbReference type="Proteomes" id="UP000632138">
    <property type="component" value="Unassembled WGS sequence"/>
</dbReference>
<keyword evidence="2" id="KW-0238">DNA-binding</keyword>
<dbReference type="InterPro" id="IPR016032">
    <property type="entry name" value="Sig_transdc_resp-reg_C-effctor"/>
</dbReference>
<evidence type="ECO:0000256" key="4">
    <source>
        <dbReference type="SAM" id="MobiDB-lite"/>
    </source>
</evidence>
<dbReference type="InterPro" id="IPR036388">
    <property type="entry name" value="WH-like_DNA-bd_sf"/>
</dbReference>
<evidence type="ECO:0000256" key="1">
    <source>
        <dbReference type="ARBA" id="ARBA00023015"/>
    </source>
</evidence>
<dbReference type="Gene3D" id="1.10.10.10">
    <property type="entry name" value="Winged helix-like DNA-binding domain superfamily/Winged helix DNA-binding domain"/>
    <property type="match status" value="1"/>
</dbReference>
<name>A0ABS2ALD5_9ACTN</name>
<feature type="domain" description="HTH luxR-type" evidence="5">
    <location>
        <begin position="113"/>
        <end position="178"/>
    </location>
</feature>
<proteinExistence type="predicted"/>
<dbReference type="PANTHER" id="PTHR44688:SF16">
    <property type="entry name" value="DNA-BINDING TRANSCRIPTIONAL ACTIVATOR DEVR_DOSR"/>
    <property type="match status" value="1"/>
</dbReference>
<dbReference type="SMART" id="SM00421">
    <property type="entry name" value="HTH_LUXR"/>
    <property type="match status" value="1"/>
</dbReference>
<keyword evidence="3" id="KW-0804">Transcription</keyword>
<organism evidence="6 7">
    <name type="scientific">Paractinoplanes ovalisporus</name>
    <dbReference type="NCBI Taxonomy" id="2810368"/>
    <lineage>
        <taxon>Bacteria</taxon>
        <taxon>Bacillati</taxon>
        <taxon>Actinomycetota</taxon>
        <taxon>Actinomycetes</taxon>
        <taxon>Micromonosporales</taxon>
        <taxon>Micromonosporaceae</taxon>
        <taxon>Paractinoplanes</taxon>
    </lineage>
</organism>
<keyword evidence="7" id="KW-1185">Reference proteome</keyword>
<evidence type="ECO:0000313" key="7">
    <source>
        <dbReference type="Proteomes" id="UP000632138"/>
    </source>
</evidence>
<keyword evidence="1" id="KW-0805">Transcription regulation</keyword>
<dbReference type="EMBL" id="JAENHP010000015">
    <property type="protein sequence ID" value="MBM2620651.1"/>
    <property type="molecule type" value="Genomic_DNA"/>
</dbReference>
<evidence type="ECO:0000313" key="6">
    <source>
        <dbReference type="EMBL" id="MBM2620651.1"/>
    </source>
</evidence>
<sequence>MAAIRTAASESSCRRSGRPRLSPVRPRPSPYVGRVRKHPDVRVSRVGQPGPAVVRRGRAGGMMHGGLEFGTWLLETGDGGWLEAIAALAATGDTEGARRQLTRAHRAFAAERDVPGIAALTPRETEVVTLLADGLTNREIAARLFVAPGTVSIHVGRAYAKLGVSRRAAAAARLAEAGLVRAGAR</sequence>
<dbReference type="Pfam" id="PF00196">
    <property type="entry name" value="GerE"/>
    <property type="match status" value="1"/>
</dbReference>
<dbReference type="PRINTS" id="PR00038">
    <property type="entry name" value="HTHLUXR"/>
</dbReference>
<gene>
    <name evidence="6" type="ORF">JIG36_34640</name>
</gene>
<dbReference type="SUPFAM" id="SSF46894">
    <property type="entry name" value="C-terminal effector domain of the bipartite response regulators"/>
    <property type="match status" value="1"/>
</dbReference>
<evidence type="ECO:0000256" key="3">
    <source>
        <dbReference type="ARBA" id="ARBA00023163"/>
    </source>
</evidence>
<dbReference type="CDD" id="cd06170">
    <property type="entry name" value="LuxR_C_like"/>
    <property type="match status" value="1"/>
</dbReference>
<dbReference type="PANTHER" id="PTHR44688">
    <property type="entry name" value="DNA-BINDING TRANSCRIPTIONAL ACTIVATOR DEVR_DOSR"/>
    <property type="match status" value="1"/>
</dbReference>
<feature type="region of interest" description="Disordered" evidence="4">
    <location>
        <begin position="1"/>
        <end position="36"/>
    </location>
</feature>
<comment type="caution">
    <text evidence="6">The sequence shown here is derived from an EMBL/GenBank/DDBJ whole genome shotgun (WGS) entry which is preliminary data.</text>
</comment>
<dbReference type="PROSITE" id="PS50043">
    <property type="entry name" value="HTH_LUXR_2"/>
    <property type="match status" value="1"/>
</dbReference>
<protein>
    <submittedName>
        <fullName evidence="6">Response regulator transcription factor</fullName>
    </submittedName>
</protein>
<reference evidence="6 7" key="1">
    <citation type="submission" date="2021-01" db="EMBL/GenBank/DDBJ databases">
        <title>Actinoplanes sp. nov. LDG1-06 isolated from lichen.</title>
        <authorList>
            <person name="Saeng-In P."/>
            <person name="Phongsopitanun W."/>
            <person name="Kanchanasin P."/>
            <person name="Yuki M."/>
            <person name="Kudo T."/>
            <person name="Ohkuma M."/>
            <person name="Tanasupawat S."/>
        </authorList>
    </citation>
    <scope>NUCLEOTIDE SEQUENCE [LARGE SCALE GENOMIC DNA]</scope>
    <source>
        <strain evidence="6 7">LDG1-06</strain>
    </source>
</reference>